<dbReference type="Pfam" id="PF01425">
    <property type="entry name" value="Amidase"/>
    <property type="match status" value="1"/>
</dbReference>
<dbReference type="EMBL" id="CP077076">
    <property type="protein sequence ID" value="QXH54278.1"/>
    <property type="molecule type" value="Genomic_DNA"/>
</dbReference>
<name>A0ABX8ND12_9PSED</name>
<accession>A0ABX8ND12</accession>
<sequence>MLIIAGLWLAGTQSAHAEPGSSFDGPGFASLIPPDANDFASARELQERMASGTVTSVQLVERGLARIDALDRQGPGLNAVVEINPDALAIAATLDQERAAGVVRGPLHGLPVLLKDNVDTADSMQTSSGSLALVGQPALEDAAVVQHLRQAGAVVLGKANGAELAGFRDWAIPLGWSGRGGQVRNPWGLDLPVCGSSAGPAAALAAGFAPLSVGTETNGSIICPAYANLVVGLRPTLGLLSQAGLVPLSSWQDTPGPMARSVSDVALLLGAMGPTDGPGVTASPSTDYLGQLDGDALQGKRLGYPLHRWDGSLTIEHPHFSRLAAVLEGAGATLVPIPMVIPNLFSEQLAVLSYDIKRELGRYLRARPGIEARSLADVIAHNRENPGPEGYGQQLLEDAQALEFDEPAYRRAADKLRGDSRMLLDNATAQHVLDALLDLPDGGLRGVGAQAGYPGLNVPAGLDEAGQPVGLYFSGLPFSEASLLSMGFAFEQALGTR</sequence>
<protein>
    <submittedName>
        <fullName evidence="2">Amidase</fullName>
    </submittedName>
</protein>
<gene>
    <name evidence="2" type="ORF">KSS94_25310</name>
</gene>
<keyword evidence="3" id="KW-1185">Reference proteome</keyword>
<dbReference type="PANTHER" id="PTHR42678:SF34">
    <property type="entry name" value="OS04G0183300 PROTEIN"/>
    <property type="match status" value="1"/>
</dbReference>
<dbReference type="Proteomes" id="UP001046350">
    <property type="component" value="Chromosome"/>
</dbReference>
<feature type="domain" description="Amidase" evidence="1">
    <location>
        <begin position="59"/>
        <end position="436"/>
    </location>
</feature>
<evidence type="ECO:0000313" key="2">
    <source>
        <dbReference type="EMBL" id="QXH54278.1"/>
    </source>
</evidence>
<dbReference type="PANTHER" id="PTHR42678">
    <property type="entry name" value="AMIDASE"/>
    <property type="match status" value="1"/>
</dbReference>
<evidence type="ECO:0000313" key="3">
    <source>
        <dbReference type="Proteomes" id="UP001046350"/>
    </source>
</evidence>
<organism evidence="2 3">
    <name type="scientific">Pseudomonas fakonensis</name>
    <dbReference type="NCBI Taxonomy" id="2842355"/>
    <lineage>
        <taxon>Bacteria</taxon>
        <taxon>Pseudomonadati</taxon>
        <taxon>Pseudomonadota</taxon>
        <taxon>Gammaproteobacteria</taxon>
        <taxon>Pseudomonadales</taxon>
        <taxon>Pseudomonadaceae</taxon>
        <taxon>Pseudomonas</taxon>
    </lineage>
</organism>
<reference evidence="2" key="1">
    <citation type="journal article" date="2021" name="Microorganisms">
        <title>The Ever-Expanding Pseudomonas Genus: Description of 43 New Species and Partition of the Pseudomonas putida Group.</title>
        <authorList>
            <person name="Girard L."/>
            <person name="Lood C."/>
            <person name="Hofte M."/>
            <person name="Vandamme P."/>
            <person name="Rokni-Zadeh H."/>
            <person name="van Noort V."/>
            <person name="Lavigne R."/>
            <person name="De Mot R."/>
        </authorList>
    </citation>
    <scope>NUCLEOTIDE SEQUENCE</scope>
    <source>
        <strain evidence="2">COW40</strain>
    </source>
</reference>
<dbReference type="InterPro" id="IPR023631">
    <property type="entry name" value="Amidase_dom"/>
</dbReference>
<evidence type="ECO:0000259" key="1">
    <source>
        <dbReference type="Pfam" id="PF01425"/>
    </source>
</evidence>
<proteinExistence type="predicted"/>